<sequence>MNNEEHYDLDLERMILSSCLLGGGEVYANIAGDIEIKDFSLKVHQDIFKAIVSCVNAGEPIGLSFLKINIQTFFRFLRQYLASYTDVEI</sequence>
<keyword evidence="5" id="KW-0378">Hydrolase</keyword>
<dbReference type="GO" id="GO:0003678">
    <property type="term" value="F:DNA helicase activity"/>
    <property type="evidence" value="ECO:0007669"/>
    <property type="project" value="InterPro"/>
</dbReference>
<dbReference type="AlphaFoldDB" id="A0A381EHZ3"/>
<evidence type="ECO:0000256" key="2">
    <source>
        <dbReference type="ARBA" id="ARBA00022705"/>
    </source>
</evidence>
<dbReference type="Gene3D" id="1.10.860.10">
    <property type="entry name" value="DNAb Helicase, Chain A"/>
    <property type="match status" value="1"/>
</dbReference>
<dbReference type="GO" id="GO:0006269">
    <property type="term" value="P:DNA replication, synthesis of primer"/>
    <property type="evidence" value="ECO:0007669"/>
    <property type="project" value="UniProtKB-KW"/>
</dbReference>
<evidence type="ECO:0000256" key="1">
    <source>
        <dbReference type="ARBA" id="ARBA00022515"/>
    </source>
</evidence>
<name>A0A381EHZ3_CAMUP</name>
<dbReference type="EMBL" id="UFUZ01000001">
    <property type="protein sequence ID" value="SUX26347.1"/>
    <property type="molecule type" value="Genomic_DNA"/>
</dbReference>
<dbReference type="GO" id="GO:0005524">
    <property type="term" value="F:ATP binding"/>
    <property type="evidence" value="ECO:0007669"/>
    <property type="project" value="InterPro"/>
</dbReference>
<evidence type="ECO:0000259" key="4">
    <source>
        <dbReference type="Pfam" id="PF00772"/>
    </source>
</evidence>
<dbReference type="Pfam" id="PF00772">
    <property type="entry name" value="DnaB"/>
    <property type="match status" value="1"/>
</dbReference>
<evidence type="ECO:0000313" key="6">
    <source>
        <dbReference type="Proteomes" id="UP000254161"/>
    </source>
</evidence>
<evidence type="ECO:0000256" key="3">
    <source>
        <dbReference type="ARBA" id="ARBA00023125"/>
    </source>
</evidence>
<dbReference type="GO" id="GO:0016787">
    <property type="term" value="F:hydrolase activity"/>
    <property type="evidence" value="ECO:0007669"/>
    <property type="project" value="UniProtKB-KW"/>
</dbReference>
<keyword evidence="5" id="KW-0067">ATP-binding</keyword>
<proteinExistence type="predicted"/>
<dbReference type="Proteomes" id="UP000254161">
    <property type="component" value="Unassembled WGS sequence"/>
</dbReference>
<dbReference type="GO" id="GO:0003677">
    <property type="term" value="F:DNA binding"/>
    <property type="evidence" value="ECO:0007669"/>
    <property type="project" value="UniProtKB-KW"/>
</dbReference>
<accession>A0A381EHZ3</accession>
<evidence type="ECO:0000313" key="5">
    <source>
        <dbReference type="EMBL" id="SUX26347.1"/>
    </source>
</evidence>
<dbReference type="InterPro" id="IPR036185">
    <property type="entry name" value="DNA_heli_DnaB-like_N_sf"/>
</dbReference>
<protein>
    <submittedName>
        <fullName evidence="5">Replicative DNA helicase</fullName>
        <ecNumber evidence="5">3.6.1.-</ecNumber>
    </submittedName>
</protein>
<dbReference type="RefSeq" id="WP_004276376.1">
    <property type="nucleotide sequence ID" value="NZ_JANKIS010000072.1"/>
</dbReference>
<organism evidence="5 6">
    <name type="scientific">Campylobacter upsaliensis</name>
    <dbReference type="NCBI Taxonomy" id="28080"/>
    <lineage>
        <taxon>Bacteria</taxon>
        <taxon>Pseudomonadati</taxon>
        <taxon>Campylobacterota</taxon>
        <taxon>Epsilonproteobacteria</taxon>
        <taxon>Campylobacterales</taxon>
        <taxon>Campylobacteraceae</taxon>
        <taxon>Campylobacter</taxon>
    </lineage>
</organism>
<dbReference type="GO" id="GO:1990077">
    <property type="term" value="C:primosome complex"/>
    <property type="evidence" value="ECO:0007669"/>
    <property type="project" value="UniProtKB-KW"/>
</dbReference>
<dbReference type="SUPFAM" id="SSF48024">
    <property type="entry name" value="N-terminal domain of DnaB helicase"/>
    <property type="match status" value="1"/>
</dbReference>
<dbReference type="EC" id="3.6.1.-" evidence="5"/>
<keyword evidence="5" id="KW-0347">Helicase</keyword>
<dbReference type="InterPro" id="IPR016136">
    <property type="entry name" value="DNA_helicase_N/primase_C"/>
</dbReference>
<keyword evidence="3" id="KW-0238">DNA-binding</keyword>
<keyword evidence="1" id="KW-0639">Primosome</keyword>
<dbReference type="InterPro" id="IPR007693">
    <property type="entry name" value="DNA_helicase_DnaB-like_N"/>
</dbReference>
<keyword evidence="5" id="KW-0547">Nucleotide-binding</keyword>
<reference evidence="5 6" key="1">
    <citation type="submission" date="2018-06" db="EMBL/GenBank/DDBJ databases">
        <authorList>
            <consortium name="Pathogen Informatics"/>
            <person name="Doyle S."/>
        </authorList>
    </citation>
    <scope>NUCLEOTIDE SEQUENCE [LARGE SCALE GENOMIC DNA]</scope>
    <source>
        <strain evidence="5 6">NCTC12264</strain>
    </source>
</reference>
<gene>
    <name evidence="5" type="ORF">NCTC12264_00569</name>
</gene>
<feature type="domain" description="DNA helicase DnaB-like N-terminal" evidence="4">
    <location>
        <begin position="6"/>
        <end position="70"/>
    </location>
</feature>
<keyword evidence="2" id="KW-0235">DNA replication</keyword>